<evidence type="ECO:0000313" key="2">
    <source>
        <dbReference type="Proteomes" id="UP000276055"/>
    </source>
</evidence>
<dbReference type="SUPFAM" id="SSF51735">
    <property type="entry name" value="NAD(P)-binding Rossmann-fold domains"/>
    <property type="match status" value="1"/>
</dbReference>
<dbReference type="InterPro" id="IPR036291">
    <property type="entry name" value="NAD(P)-bd_dom_sf"/>
</dbReference>
<comment type="caution">
    <text evidence="1">The sequence shown here is derived from an EMBL/GenBank/DDBJ whole genome shotgun (WGS) entry which is preliminary data.</text>
</comment>
<dbReference type="Proteomes" id="UP000276055">
    <property type="component" value="Unassembled WGS sequence"/>
</dbReference>
<proteinExistence type="predicted"/>
<organism evidence="1 2">
    <name type="scientific">Arthrobacter oryzae</name>
    <dbReference type="NCBI Taxonomy" id="409290"/>
    <lineage>
        <taxon>Bacteria</taxon>
        <taxon>Bacillati</taxon>
        <taxon>Actinomycetota</taxon>
        <taxon>Actinomycetes</taxon>
        <taxon>Micrococcales</taxon>
        <taxon>Micrococcaceae</taxon>
        <taxon>Arthrobacter</taxon>
    </lineage>
</organism>
<dbReference type="Gene3D" id="3.40.50.720">
    <property type="entry name" value="NAD(P)-binding Rossmann-like Domain"/>
    <property type="match status" value="1"/>
</dbReference>
<evidence type="ECO:0000313" key="1">
    <source>
        <dbReference type="EMBL" id="RKR30084.1"/>
    </source>
</evidence>
<dbReference type="EMBL" id="RBIR01000001">
    <property type="protein sequence ID" value="RKR30084.1"/>
    <property type="molecule type" value="Genomic_DNA"/>
</dbReference>
<dbReference type="RefSeq" id="WP_244208195.1">
    <property type="nucleotide sequence ID" value="NZ_RBIR01000001.1"/>
</dbReference>
<protein>
    <submittedName>
        <fullName evidence="1">Nucleoside-diphosphate-sugar epimerase</fullName>
    </submittedName>
</protein>
<name>A0A495FLE5_9MICC</name>
<reference evidence="1 2" key="1">
    <citation type="submission" date="2018-10" db="EMBL/GenBank/DDBJ databases">
        <title>Genomic Encyclopedia of Type Strains, Phase IV (KMG-IV): sequencing the most valuable type-strain genomes for metagenomic binning, comparative biology and taxonomic classification.</title>
        <authorList>
            <person name="Goeker M."/>
        </authorList>
    </citation>
    <scope>NUCLEOTIDE SEQUENCE [LARGE SCALE GENOMIC DNA]</scope>
    <source>
        <strain evidence="1 2">DSM 25586</strain>
    </source>
</reference>
<accession>A0A495FLE5</accession>
<sequence length="323" mass="33877">MTGRTQQKMPADLAAAGARFLVADRRDGPALAGVLGGGADLLVDAACYTEADARQLLPHLSAVTSAVMLSSKAVYVDPAGNHVNSVVPPRFDAPVVESNPTMNPGARVYDSPLGYGANKVAAEHALLDSGYPVTVIRASKVHGEGAARPREWMFVKRILDRRPAVFLAHEGQGGDHTTAAVNTAALVETVAAAPGARILNSADPDAPNARQIAGVIARYLGHEWNEVLLDDAAPAGLGDHPWDYRPPLVLSTKASLDLGYEPVGTFAQTIPGQVDWLVKEAAAGRVPGTGDPFLEHYLDYSREDAFTGTRDLPAKGAGAVPAE</sequence>
<gene>
    <name evidence="1" type="ORF">C8D78_0403</name>
</gene>
<dbReference type="AlphaFoldDB" id="A0A495FLE5"/>